<evidence type="ECO:0000313" key="8">
    <source>
        <dbReference type="EMBL" id="RSH77417.1"/>
    </source>
</evidence>
<dbReference type="InterPro" id="IPR053045">
    <property type="entry name" value="Zinc_cluster_trans_reg"/>
</dbReference>
<dbReference type="Proteomes" id="UP000279236">
    <property type="component" value="Unassembled WGS sequence"/>
</dbReference>
<feature type="region of interest" description="Disordered" evidence="6">
    <location>
        <begin position="255"/>
        <end position="365"/>
    </location>
</feature>
<proteinExistence type="predicted"/>
<dbReference type="STRING" id="105984.A0A427XF83"/>
<evidence type="ECO:0000256" key="6">
    <source>
        <dbReference type="SAM" id="MobiDB-lite"/>
    </source>
</evidence>
<feature type="compositionally biased region" description="Low complexity" evidence="6">
    <location>
        <begin position="349"/>
        <end position="360"/>
    </location>
</feature>
<evidence type="ECO:0000256" key="1">
    <source>
        <dbReference type="ARBA" id="ARBA00004123"/>
    </source>
</evidence>
<protein>
    <recommendedName>
        <fullName evidence="7">ERT1/acuK family PAS domain-containing protein</fullName>
    </recommendedName>
</protein>
<dbReference type="PANTHER" id="PTHR31986">
    <property type="entry name" value="REGULATOR OF DRUG SENSITIVITY 2"/>
    <property type="match status" value="1"/>
</dbReference>
<dbReference type="GO" id="GO:0000977">
    <property type="term" value="F:RNA polymerase II transcription regulatory region sequence-specific DNA binding"/>
    <property type="evidence" value="ECO:0007669"/>
    <property type="project" value="TreeGrafter"/>
</dbReference>
<feature type="region of interest" description="Disordered" evidence="6">
    <location>
        <begin position="131"/>
        <end position="165"/>
    </location>
</feature>
<organism evidence="8 9">
    <name type="scientific">Apiotrichum porosum</name>
    <dbReference type="NCBI Taxonomy" id="105984"/>
    <lineage>
        <taxon>Eukaryota</taxon>
        <taxon>Fungi</taxon>
        <taxon>Dikarya</taxon>
        <taxon>Basidiomycota</taxon>
        <taxon>Agaricomycotina</taxon>
        <taxon>Tremellomycetes</taxon>
        <taxon>Trichosporonales</taxon>
        <taxon>Trichosporonaceae</taxon>
        <taxon>Apiotrichum</taxon>
    </lineage>
</organism>
<comment type="subcellular location">
    <subcellularLocation>
        <location evidence="1">Nucleus</location>
    </subcellularLocation>
</comment>
<keyword evidence="4" id="KW-0804">Transcription</keyword>
<dbReference type="GO" id="GO:0046872">
    <property type="term" value="F:metal ion binding"/>
    <property type="evidence" value="ECO:0007669"/>
    <property type="project" value="UniProtKB-KW"/>
</dbReference>
<dbReference type="InterPro" id="IPR056751">
    <property type="entry name" value="PAS_13"/>
</dbReference>
<keyword evidence="9" id="KW-1185">Reference proteome</keyword>
<evidence type="ECO:0000259" key="7">
    <source>
        <dbReference type="Pfam" id="PF24990"/>
    </source>
</evidence>
<evidence type="ECO:0000256" key="3">
    <source>
        <dbReference type="ARBA" id="ARBA00023015"/>
    </source>
</evidence>
<comment type="caution">
    <text evidence="8">The sequence shown here is derived from an EMBL/GenBank/DDBJ whole genome shotgun (WGS) entry which is preliminary data.</text>
</comment>
<keyword evidence="3" id="KW-0805">Transcription regulation</keyword>
<dbReference type="OrthoDB" id="2596490at2759"/>
<evidence type="ECO:0000256" key="2">
    <source>
        <dbReference type="ARBA" id="ARBA00022723"/>
    </source>
</evidence>
<sequence length="623" mass="66937">MYKYLQEDNGQSQLSAFQLSLCFAPHSRPTGYLSSRLSISIAWSSLRAPSMTPITTRSTYPSLSTLDHPVTMSPQKKSSAKEPASSVGKVTLHVKTRDRVSDDIAQLCLQDEADQLQQQAQQQAQQQLAAAAASGQMGSSGSRPIVPSKRRGFSTSSYDEDRPEDRAALAAATQEYVNGVAGPGPNSTPSPVRGTDLISNVPLPQISPQDQFRPLGGFADEMQQAHMAAAAAAASGGSVPQWYDPSSFQHALEKMDTPSIPGHTGRSGTTGATPDFSWSALVEGMLSEPGPQTPGEFAWLQNQTNGSGGTPSSSLMPHQQQGSTPGNANQTTSSNSNMSPSAQREFRPEMSLSPGSGMPGPDDPVEPFNYTFSYSRLRSFANELGNAEFQRRVSTATERFKPILHGCLSTYTDEQIVQSEVQFLTYVRNWQAFCETIPVPACVWRRTGEIYAANRRFVHMLDLQPDVIRRGRLATYMILDPPSFMDYWEEYASQVLANLSDRNNFDTVLQVGFAKRGYSAKTHLLSSSMQFDSFGLPMAATGLFTALQPLPTGPGSNQATTSTNAATTTASGPDSGGPGASVPRLSVSAGSGEPTIDVQVGGTSSNPIYRPVALSSLAKMWIM</sequence>
<dbReference type="GeneID" id="39587926"/>
<feature type="compositionally biased region" description="Polar residues" evidence="6">
    <location>
        <begin position="300"/>
        <end position="342"/>
    </location>
</feature>
<dbReference type="RefSeq" id="XP_028472564.1">
    <property type="nucleotide sequence ID" value="XM_028619068.1"/>
</dbReference>
<dbReference type="AlphaFoldDB" id="A0A427XF83"/>
<keyword evidence="2" id="KW-0479">Metal-binding</keyword>
<dbReference type="GO" id="GO:0005634">
    <property type="term" value="C:nucleus"/>
    <property type="evidence" value="ECO:0007669"/>
    <property type="project" value="UniProtKB-SubCell"/>
</dbReference>
<keyword evidence="5" id="KW-0539">Nucleus</keyword>
<feature type="compositionally biased region" description="Low complexity" evidence="6">
    <location>
        <begin position="559"/>
        <end position="573"/>
    </location>
</feature>
<reference evidence="8 9" key="1">
    <citation type="submission" date="2018-11" db="EMBL/GenBank/DDBJ databases">
        <title>Genome sequence of Apiotrichum porosum DSM 27194.</title>
        <authorList>
            <person name="Aliyu H."/>
            <person name="Gorte O."/>
            <person name="Ochsenreither K."/>
        </authorList>
    </citation>
    <scope>NUCLEOTIDE SEQUENCE [LARGE SCALE GENOMIC DNA]</scope>
    <source>
        <strain evidence="8 9">DSM 27194</strain>
    </source>
</reference>
<feature type="region of interest" description="Disordered" evidence="6">
    <location>
        <begin position="549"/>
        <end position="602"/>
    </location>
</feature>
<dbReference type="EMBL" id="RSCE01000016">
    <property type="protein sequence ID" value="RSH77417.1"/>
    <property type="molecule type" value="Genomic_DNA"/>
</dbReference>
<accession>A0A427XF83</accession>
<evidence type="ECO:0000256" key="4">
    <source>
        <dbReference type="ARBA" id="ARBA00023163"/>
    </source>
</evidence>
<dbReference type="Gene3D" id="3.30.450.180">
    <property type="match status" value="1"/>
</dbReference>
<evidence type="ECO:0000313" key="9">
    <source>
        <dbReference type="Proteomes" id="UP000279236"/>
    </source>
</evidence>
<dbReference type="PANTHER" id="PTHR31986:SF7">
    <property type="entry name" value="REGULATOR OF DRUG SENSITIVITY 2"/>
    <property type="match status" value="1"/>
</dbReference>
<evidence type="ECO:0000256" key="5">
    <source>
        <dbReference type="ARBA" id="ARBA00023242"/>
    </source>
</evidence>
<gene>
    <name evidence="8" type="ORF">EHS24_003383</name>
</gene>
<dbReference type="Pfam" id="PF24990">
    <property type="entry name" value="PAS_13"/>
    <property type="match status" value="1"/>
</dbReference>
<name>A0A427XF83_9TREE</name>
<feature type="region of interest" description="Disordered" evidence="6">
    <location>
        <begin position="59"/>
        <end position="88"/>
    </location>
</feature>
<feature type="domain" description="ERT1/acuK family PAS" evidence="7">
    <location>
        <begin position="440"/>
        <end position="501"/>
    </location>
</feature>